<evidence type="ECO:0000313" key="2">
    <source>
        <dbReference type="EMBL" id="QDZ06501.1"/>
    </source>
</evidence>
<dbReference type="Proteomes" id="UP000315673">
    <property type="component" value="Chromosome"/>
</dbReference>
<dbReference type="CDD" id="cd14789">
    <property type="entry name" value="Tiki"/>
    <property type="match status" value="1"/>
</dbReference>
<dbReference type="Pfam" id="PF01963">
    <property type="entry name" value="TraB_PrgY_gumN"/>
    <property type="match status" value="1"/>
</dbReference>
<dbReference type="KEGG" id="spai:FPZ24_02605"/>
<gene>
    <name evidence="2" type="ORF">FPZ24_02605</name>
</gene>
<accession>A0A5B8LEK4</accession>
<dbReference type="AlphaFoldDB" id="A0A5B8LEK4"/>
<reference evidence="2 3" key="1">
    <citation type="submission" date="2019-07" db="EMBL/GenBank/DDBJ databases">
        <title>Full genome sequence of Sphingomonas sp. 4R-6-7(HKS19).</title>
        <authorList>
            <person name="Im W.-T."/>
        </authorList>
    </citation>
    <scope>NUCLEOTIDE SEQUENCE [LARGE SCALE GENOMIC DNA]</scope>
    <source>
        <strain evidence="2 3">HKS19</strain>
    </source>
</reference>
<organism evidence="2 3">
    <name type="scientific">Sphingomonas panacisoli</name>
    <dbReference type="NCBI Taxonomy" id="1813879"/>
    <lineage>
        <taxon>Bacteria</taxon>
        <taxon>Pseudomonadati</taxon>
        <taxon>Pseudomonadota</taxon>
        <taxon>Alphaproteobacteria</taxon>
        <taxon>Sphingomonadales</taxon>
        <taxon>Sphingomonadaceae</taxon>
        <taxon>Sphingomonas</taxon>
    </lineage>
</organism>
<keyword evidence="3" id="KW-1185">Reference proteome</keyword>
<dbReference type="RefSeq" id="WP_146569585.1">
    <property type="nucleotide sequence ID" value="NZ_CP042306.1"/>
</dbReference>
<evidence type="ECO:0000256" key="1">
    <source>
        <dbReference type="SAM" id="SignalP"/>
    </source>
</evidence>
<sequence>MLRKLLLALGLIAAGTAAAQTSAPTPTLPVPAPKPTAAMVDADPALWVVKDADTTIYLFGTVHLLKPGLSWFDEGVKKAFDSSDELVLEMVQPAPEAMQKLVMAKGFAMTGPTLPERLPAADRPMYTKALADLGLPSALFDRAQPWLVATNLSLMPLLKLGYDPASGPESVLTAAATTEKKVITGLETPEQQIGYLAGLSEPTQVAFLESTLKDLPKTASTMDDMVGAWSRGDPAKLGELMNDGVKDTPELAKTLLYDRNARWAQWIKARMAKPGTVFIAVGAGHLAGPQSVIEQLKAMKLTATRVPY</sequence>
<dbReference type="InterPro" id="IPR002816">
    <property type="entry name" value="TraB/PrgY/GumN_fam"/>
</dbReference>
<feature type="signal peptide" evidence="1">
    <location>
        <begin position="1"/>
        <end position="19"/>
    </location>
</feature>
<evidence type="ECO:0000313" key="3">
    <source>
        <dbReference type="Proteomes" id="UP000315673"/>
    </source>
</evidence>
<dbReference type="OrthoDB" id="9806326at2"/>
<keyword evidence="1" id="KW-0732">Signal</keyword>
<protein>
    <submittedName>
        <fullName evidence="2">TraB/GumN family protein</fullName>
    </submittedName>
</protein>
<feature type="chain" id="PRO_5022901285" evidence="1">
    <location>
        <begin position="20"/>
        <end position="308"/>
    </location>
</feature>
<dbReference type="PANTHER" id="PTHR40590">
    <property type="entry name" value="CYTOPLASMIC PROTEIN-RELATED"/>
    <property type="match status" value="1"/>
</dbReference>
<proteinExistence type="predicted"/>
<dbReference type="EMBL" id="CP042306">
    <property type="protein sequence ID" value="QDZ06501.1"/>
    <property type="molecule type" value="Genomic_DNA"/>
</dbReference>
<dbReference type="PANTHER" id="PTHR40590:SF1">
    <property type="entry name" value="CYTOPLASMIC PROTEIN"/>
    <property type="match status" value="1"/>
</dbReference>
<name>A0A5B8LEK4_9SPHN</name>
<dbReference type="InterPro" id="IPR047111">
    <property type="entry name" value="YbaP-like"/>
</dbReference>